<evidence type="ECO:0000256" key="1">
    <source>
        <dbReference type="SAM" id="MobiDB-lite"/>
    </source>
</evidence>
<dbReference type="Proteomes" id="UP001183226">
    <property type="component" value="Unassembled WGS sequence"/>
</dbReference>
<comment type="caution">
    <text evidence="3">The sequence shown here is derived from an EMBL/GenBank/DDBJ whole genome shotgun (WGS) entry which is preliminary data.</text>
</comment>
<evidence type="ECO:0000313" key="4">
    <source>
        <dbReference type="Proteomes" id="UP001183226"/>
    </source>
</evidence>
<dbReference type="EMBL" id="JAVREK010000010">
    <property type="protein sequence ID" value="MDT0302798.1"/>
    <property type="molecule type" value="Genomic_DNA"/>
</dbReference>
<evidence type="ECO:0000259" key="2">
    <source>
        <dbReference type="Pfam" id="PF04149"/>
    </source>
</evidence>
<evidence type="ECO:0000313" key="3">
    <source>
        <dbReference type="EMBL" id="MDT0302798.1"/>
    </source>
</evidence>
<feature type="domain" description="DUF397" evidence="2">
    <location>
        <begin position="9"/>
        <end position="61"/>
    </location>
</feature>
<reference evidence="4" key="1">
    <citation type="submission" date="2023-07" db="EMBL/GenBank/DDBJ databases">
        <title>30 novel species of actinomycetes from the DSMZ collection.</title>
        <authorList>
            <person name="Nouioui I."/>
        </authorList>
    </citation>
    <scope>NUCLEOTIDE SEQUENCE [LARGE SCALE GENOMIC DNA]</scope>
    <source>
        <strain evidence="4">DSM 45055</strain>
    </source>
</reference>
<dbReference type="RefSeq" id="WP_311545273.1">
    <property type="nucleotide sequence ID" value="NZ_JAVREK010000010.1"/>
</dbReference>
<sequence>MHSSIPDSQFRKSSYSQPNGSNCVEIADLVGGSAVRDTQHRHLGHLEFPADAWQEFLADVKDGRL</sequence>
<organism evidence="3 4">
    <name type="scientific">Streptomonospora wellingtoniae</name>
    <dbReference type="NCBI Taxonomy" id="3075544"/>
    <lineage>
        <taxon>Bacteria</taxon>
        <taxon>Bacillati</taxon>
        <taxon>Actinomycetota</taxon>
        <taxon>Actinomycetes</taxon>
        <taxon>Streptosporangiales</taxon>
        <taxon>Nocardiopsidaceae</taxon>
        <taxon>Streptomonospora</taxon>
    </lineage>
</organism>
<gene>
    <name evidence="3" type="ORF">RM446_11810</name>
</gene>
<feature type="region of interest" description="Disordered" evidence="1">
    <location>
        <begin position="1"/>
        <end position="20"/>
    </location>
</feature>
<name>A0ABU2KUR1_9ACTN</name>
<dbReference type="Pfam" id="PF04149">
    <property type="entry name" value="DUF397"/>
    <property type="match status" value="1"/>
</dbReference>
<proteinExistence type="predicted"/>
<keyword evidence="4" id="KW-1185">Reference proteome</keyword>
<protein>
    <submittedName>
        <fullName evidence="3">DUF397 domain-containing protein</fullName>
    </submittedName>
</protein>
<dbReference type="InterPro" id="IPR007278">
    <property type="entry name" value="DUF397"/>
</dbReference>
<accession>A0ABU2KUR1</accession>